<name>A0A6A7C673_9PEZI</name>
<evidence type="ECO:0000313" key="3">
    <source>
        <dbReference type="Proteomes" id="UP000799421"/>
    </source>
</evidence>
<proteinExistence type="predicted"/>
<evidence type="ECO:0000256" key="1">
    <source>
        <dbReference type="SAM" id="SignalP"/>
    </source>
</evidence>
<protein>
    <recommendedName>
        <fullName evidence="4">Secreted protein</fullName>
    </recommendedName>
</protein>
<keyword evidence="3" id="KW-1185">Reference proteome</keyword>
<gene>
    <name evidence="2" type="ORF">K470DRAFT_255457</name>
</gene>
<feature type="chain" id="PRO_5025484544" description="Secreted protein" evidence="1">
    <location>
        <begin position="23"/>
        <end position="68"/>
    </location>
</feature>
<dbReference type="AlphaFoldDB" id="A0A6A7C673"/>
<evidence type="ECO:0000313" key="2">
    <source>
        <dbReference type="EMBL" id="KAF2862940.1"/>
    </source>
</evidence>
<evidence type="ECO:0008006" key="4">
    <source>
        <dbReference type="Google" id="ProtNLM"/>
    </source>
</evidence>
<accession>A0A6A7C673</accession>
<keyword evidence="1" id="KW-0732">Signal</keyword>
<reference evidence="2" key="1">
    <citation type="journal article" date="2020" name="Stud. Mycol.">
        <title>101 Dothideomycetes genomes: a test case for predicting lifestyles and emergence of pathogens.</title>
        <authorList>
            <person name="Haridas S."/>
            <person name="Albert R."/>
            <person name="Binder M."/>
            <person name="Bloem J."/>
            <person name="Labutti K."/>
            <person name="Salamov A."/>
            <person name="Andreopoulos B."/>
            <person name="Baker S."/>
            <person name="Barry K."/>
            <person name="Bills G."/>
            <person name="Bluhm B."/>
            <person name="Cannon C."/>
            <person name="Castanera R."/>
            <person name="Culley D."/>
            <person name="Daum C."/>
            <person name="Ezra D."/>
            <person name="Gonzalez J."/>
            <person name="Henrissat B."/>
            <person name="Kuo A."/>
            <person name="Liang C."/>
            <person name="Lipzen A."/>
            <person name="Lutzoni F."/>
            <person name="Magnuson J."/>
            <person name="Mondo S."/>
            <person name="Nolan M."/>
            <person name="Ohm R."/>
            <person name="Pangilinan J."/>
            <person name="Park H.-J."/>
            <person name="Ramirez L."/>
            <person name="Alfaro M."/>
            <person name="Sun H."/>
            <person name="Tritt A."/>
            <person name="Yoshinaga Y."/>
            <person name="Zwiers L.-H."/>
            <person name="Turgeon B."/>
            <person name="Goodwin S."/>
            <person name="Spatafora J."/>
            <person name="Crous P."/>
            <person name="Grigoriev I."/>
        </authorList>
    </citation>
    <scope>NUCLEOTIDE SEQUENCE</scope>
    <source>
        <strain evidence="2">CBS 480.64</strain>
    </source>
</reference>
<dbReference type="Proteomes" id="UP000799421">
    <property type="component" value="Unassembled WGS sequence"/>
</dbReference>
<organism evidence="2 3">
    <name type="scientific">Piedraia hortae CBS 480.64</name>
    <dbReference type="NCBI Taxonomy" id="1314780"/>
    <lineage>
        <taxon>Eukaryota</taxon>
        <taxon>Fungi</taxon>
        <taxon>Dikarya</taxon>
        <taxon>Ascomycota</taxon>
        <taxon>Pezizomycotina</taxon>
        <taxon>Dothideomycetes</taxon>
        <taxon>Dothideomycetidae</taxon>
        <taxon>Capnodiales</taxon>
        <taxon>Piedraiaceae</taxon>
        <taxon>Piedraia</taxon>
    </lineage>
</organism>
<dbReference type="EMBL" id="MU005963">
    <property type="protein sequence ID" value="KAF2862940.1"/>
    <property type="molecule type" value="Genomic_DNA"/>
</dbReference>
<feature type="signal peptide" evidence="1">
    <location>
        <begin position="1"/>
        <end position="22"/>
    </location>
</feature>
<sequence>MGIPTAVSFACFFFLLVLSTISKNPLLAKRLLTTNGIDAKRQLTFSAILSIQRLSFMHQNYVALSWSM</sequence>